<accession>A0ABU2B8N8</accession>
<dbReference type="EMBL" id="JAVDYF010000001">
    <property type="protein sequence ID" value="MDR7354626.1"/>
    <property type="molecule type" value="Genomic_DNA"/>
</dbReference>
<name>A0ABU2B8N8_9CORY</name>
<gene>
    <name evidence="1" type="ORF">J2S37_001164</name>
</gene>
<dbReference type="Proteomes" id="UP001183619">
    <property type="component" value="Unassembled WGS sequence"/>
</dbReference>
<evidence type="ECO:0000313" key="1">
    <source>
        <dbReference type="EMBL" id="MDR7354626.1"/>
    </source>
</evidence>
<proteinExistence type="predicted"/>
<reference evidence="1 2" key="1">
    <citation type="submission" date="2023-07" db="EMBL/GenBank/DDBJ databases">
        <title>Sequencing the genomes of 1000 actinobacteria strains.</title>
        <authorList>
            <person name="Klenk H.-P."/>
        </authorList>
    </citation>
    <scope>NUCLEOTIDE SEQUENCE [LARGE SCALE GENOMIC DNA]</scope>
    <source>
        <strain evidence="1 2">DSM 44508</strain>
    </source>
</reference>
<comment type="caution">
    <text evidence="1">The sequence shown here is derived from an EMBL/GenBank/DDBJ whole genome shotgun (WGS) entry which is preliminary data.</text>
</comment>
<dbReference type="RefSeq" id="WP_277105280.1">
    <property type="nucleotide sequence ID" value="NZ_BAAAJS010000019.1"/>
</dbReference>
<protein>
    <submittedName>
        <fullName evidence="1">Uncharacterized protein</fullName>
    </submittedName>
</protein>
<keyword evidence="2" id="KW-1185">Reference proteome</keyword>
<sequence length="204" mass="22279">MSDRDDVLRLLGDVWRAHPDMSVHGLCTLLLDNGLRWDTSDADAAALLHFLSLQRPARVEALPCVVLVDGGARRVVVDTRAVVVLGQSQVTWFRHEGTVVGELGTQLVVDGVHRLGVVERIVPLDAGWGKSRPFFVAFESGACAVIGRKARVFVKKRREVEVHHCGAVVAVDMPVIGQELTIVCSQPWPADQGVVSYFVPIENS</sequence>
<evidence type="ECO:0000313" key="2">
    <source>
        <dbReference type="Proteomes" id="UP001183619"/>
    </source>
</evidence>
<organism evidence="1 2">
    <name type="scientific">Corynebacterium felinum</name>
    <dbReference type="NCBI Taxonomy" id="131318"/>
    <lineage>
        <taxon>Bacteria</taxon>
        <taxon>Bacillati</taxon>
        <taxon>Actinomycetota</taxon>
        <taxon>Actinomycetes</taxon>
        <taxon>Mycobacteriales</taxon>
        <taxon>Corynebacteriaceae</taxon>
        <taxon>Corynebacterium</taxon>
    </lineage>
</organism>